<evidence type="ECO:0000313" key="3">
    <source>
        <dbReference type="Proteomes" id="UP000251197"/>
    </source>
</evidence>
<dbReference type="InterPro" id="IPR000760">
    <property type="entry name" value="Inositol_monophosphatase-like"/>
</dbReference>
<dbReference type="AlphaFoldDB" id="A0A2X3JCE1"/>
<feature type="binding site" evidence="1">
    <location>
        <position position="81"/>
    </location>
    <ligand>
        <name>Mg(2+)</name>
        <dbReference type="ChEBI" id="CHEBI:18420"/>
        <label>1</label>
        <note>catalytic</note>
    </ligand>
</feature>
<feature type="binding site" evidence="1">
    <location>
        <position position="66"/>
    </location>
    <ligand>
        <name>Mg(2+)</name>
        <dbReference type="ChEBI" id="CHEBI:18420"/>
        <label>1</label>
        <note>catalytic</note>
    </ligand>
</feature>
<proteinExistence type="predicted"/>
<keyword evidence="1" id="KW-0479">Metal-binding</keyword>
<accession>A0A2X3JCE1</accession>
<comment type="cofactor">
    <cofactor evidence="1">
        <name>Mg(2+)</name>
        <dbReference type="ChEBI" id="CHEBI:18420"/>
    </cofactor>
</comment>
<protein>
    <submittedName>
        <fullName evidence="2">Histidinol-phosphatase</fullName>
    </submittedName>
</protein>
<dbReference type="Proteomes" id="UP000251197">
    <property type="component" value="Unassembled WGS sequence"/>
</dbReference>
<feature type="binding site" evidence="1">
    <location>
        <position position="84"/>
    </location>
    <ligand>
        <name>Mg(2+)</name>
        <dbReference type="ChEBI" id="CHEBI:18420"/>
        <label>1</label>
        <note>catalytic</note>
    </ligand>
</feature>
<dbReference type="Gene3D" id="3.30.540.10">
    <property type="entry name" value="Fructose-1,6-Bisphosphatase, subunit A, domain 1"/>
    <property type="match status" value="1"/>
</dbReference>
<dbReference type="EMBL" id="UAVU01000011">
    <property type="protein sequence ID" value="SQC93641.1"/>
    <property type="molecule type" value="Genomic_DNA"/>
</dbReference>
<dbReference type="SUPFAM" id="SSF56655">
    <property type="entry name" value="Carbohydrate phosphatase"/>
    <property type="match status" value="1"/>
</dbReference>
<dbReference type="Pfam" id="PF00459">
    <property type="entry name" value="Inositol_P"/>
    <property type="match status" value="1"/>
</dbReference>
<reference evidence="2 3" key="1">
    <citation type="submission" date="2018-06" db="EMBL/GenBank/DDBJ databases">
        <authorList>
            <consortium name="Pathogen Informatics"/>
            <person name="Doyle S."/>
        </authorList>
    </citation>
    <scope>NUCLEOTIDE SEQUENCE [LARGE SCALE GENOMIC DNA]</scope>
    <source>
        <strain evidence="2 3">NCTC12120</strain>
    </source>
</reference>
<evidence type="ECO:0000313" key="2">
    <source>
        <dbReference type="EMBL" id="SQC93641.1"/>
    </source>
</evidence>
<keyword evidence="1" id="KW-0460">Magnesium</keyword>
<name>A0A2X3JCE1_9ENTR</name>
<sequence>MTEQQQQALCTLIREAGARAQALRDAGLSVEKKGRQDFVSQADILVEQEIKNWLKAHCPQDGFLGEESGLVEGDSGVWVLDPVDARLTLFWAWTTGASPSLTSGKTSLS</sequence>
<gene>
    <name evidence="2" type="ORF">NCTC12120_06755</name>
</gene>
<organism evidence="2 3">
    <name type="scientific">Cedecea neteri</name>
    <dbReference type="NCBI Taxonomy" id="158822"/>
    <lineage>
        <taxon>Bacteria</taxon>
        <taxon>Pseudomonadati</taxon>
        <taxon>Pseudomonadota</taxon>
        <taxon>Gammaproteobacteria</taxon>
        <taxon>Enterobacterales</taxon>
        <taxon>Enterobacteriaceae</taxon>
        <taxon>Cedecea</taxon>
    </lineage>
</organism>
<dbReference type="GO" id="GO:0046872">
    <property type="term" value="F:metal ion binding"/>
    <property type="evidence" value="ECO:0007669"/>
    <property type="project" value="UniProtKB-KW"/>
</dbReference>
<evidence type="ECO:0000256" key="1">
    <source>
        <dbReference type="PIRSR" id="PIRSR600760-2"/>
    </source>
</evidence>
<dbReference type="PRINTS" id="PR00377">
    <property type="entry name" value="IMPHPHTASES"/>
</dbReference>